<feature type="transmembrane region" description="Helical" evidence="9">
    <location>
        <begin position="873"/>
        <end position="891"/>
    </location>
</feature>
<evidence type="ECO:0000256" key="2">
    <source>
        <dbReference type="ARBA" id="ARBA00010942"/>
    </source>
</evidence>
<sequence length="1054" mass="112780">MFSRFFIERPIFAAVVSIVISLIGVLAMSGLPIEQYPTIAPVQVQVTANYPGADAQTAAQTVAAPIEQQITGVDNLLYMSSSSSSSGNVTISAYFDLATDPDIAQVQVQNRVNLATPQLPQIVTQNGVSVQKKSSSILMVLTITDQSGKMNAQQLDNYTNVNILDAIKRVPGAGQASLFGTPNQAIRIWLNPRNMASLGVTTTDVKNAVSSQNALVGAGQIGQAPSEGEVQMTFPVVTDGAFSDLSVYEDMILKASQDGNAVVRLKDVARVEVGRQYYNSSSYFNGKPTSAIGIYLAPGANALDVSDAVRNTLEGLKANFPQGMQYNIALDTTDFVRDSIKEVVKTLIEAMVLVIVVIYLFLQNLRATLIAGVAIVVSLLGGFIGLYALGFSINLLTLFGLVLAIGLVVDDAIVVIENVEKMMHDHPEMTPKEAAIASMEEVSGAVISMTLVLSAVFIPALFISGTTGQLYKQFAATIASGVLVSGISALTLTPMLCALLLKRTPPPTKGPFAAFNRFFERTTKSYGRLSHLVIRKAFFSLLCLAVMLVGLWQLFRTVPTSFVPQEDQGYMMAALIMPEAASLQRTTKAGEEMDKIIRDQPAVQFNTLIDGFSLLDGQVKSNAATAFIGLKPFSERSGEDESVFAVSGKIGAQAQSMTAGTVIPIVPPPIPGIGTQGGFELWIQNRGTDGPEQMQATVQRFIQAASKRPELGRMTSTFNANSPQLKVTIDRARSNLIGVPVNDVLSTLQAQFGSLRASQFNQFSRVWDVTLQSDAKFRQTPEDIAHVYTRSQSGDMVPLSALVNTRFTNGPALMSHFNSFPAVQVTGSPAPGYSSGQAIKALEETAAEALPSSYSYAWSGLSYSETTSGNDSIFIFVLGMLMVFLILAAMFESWALPAAVISAVPFGLLGALLATWLRGLDNDVYMQIGLLVLVGLAAKNAILIVEFAVIQRQAGKSLVEAAVDAGELRLRAIIMTSLAFIFGTLPLALATGSGANSRHSIGTGIVGGMILLSTLALIFVPLFYYLFERWREKGKDKASETPEPATAGHKEGQP</sequence>
<feature type="transmembrane region" description="Helical" evidence="9">
    <location>
        <begin position="474"/>
        <end position="501"/>
    </location>
</feature>
<feature type="transmembrane region" description="Helical" evidence="9">
    <location>
        <begin position="369"/>
        <end position="389"/>
    </location>
</feature>
<dbReference type="InterPro" id="IPR027463">
    <property type="entry name" value="AcrB_DN_DC_subdom"/>
</dbReference>
<evidence type="ECO:0000313" key="12">
    <source>
        <dbReference type="Proteomes" id="UP000308891"/>
    </source>
</evidence>
<dbReference type="GO" id="GO:0009636">
    <property type="term" value="P:response to toxic substance"/>
    <property type="evidence" value="ECO:0007669"/>
    <property type="project" value="UniProtKB-ARBA"/>
</dbReference>
<keyword evidence="7 9" id="KW-1133">Transmembrane helix</keyword>
<dbReference type="SUPFAM" id="SSF82714">
    <property type="entry name" value="Multidrug efflux transporter AcrB TolC docking domain, DN and DC subdomains"/>
    <property type="match status" value="2"/>
</dbReference>
<dbReference type="NCBIfam" id="NF000282">
    <property type="entry name" value="RND_permease_1"/>
    <property type="match status" value="1"/>
</dbReference>
<keyword evidence="6 9" id="KW-0812">Transmembrane</keyword>
<keyword evidence="8 9" id="KW-0472">Membrane</keyword>
<dbReference type="NCBIfam" id="TIGR00915">
    <property type="entry name" value="2A0602"/>
    <property type="match status" value="1"/>
</dbReference>
<feature type="transmembrane region" description="Helical" evidence="9">
    <location>
        <begin position="395"/>
        <end position="416"/>
    </location>
</feature>
<comment type="subcellular location">
    <subcellularLocation>
        <location evidence="1 9">Cell inner membrane</location>
        <topology evidence="1 9">Multi-pass membrane protein</topology>
    </subcellularLocation>
</comment>
<evidence type="ECO:0000256" key="1">
    <source>
        <dbReference type="ARBA" id="ARBA00004429"/>
    </source>
</evidence>
<feature type="transmembrane region" description="Helical" evidence="9">
    <location>
        <begin position="898"/>
        <end position="918"/>
    </location>
</feature>
<keyword evidence="4" id="KW-1003">Cell membrane</keyword>
<feature type="transmembrane region" description="Helical" evidence="9">
    <location>
        <begin position="537"/>
        <end position="555"/>
    </location>
</feature>
<evidence type="ECO:0000313" key="11">
    <source>
        <dbReference type="EMBL" id="TIC86997.1"/>
    </source>
</evidence>
<feature type="transmembrane region" description="Helical" evidence="9">
    <location>
        <begin position="1001"/>
        <end position="1027"/>
    </location>
</feature>
<feature type="transmembrane region" description="Helical" evidence="9">
    <location>
        <begin position="12"/>
        <end position="33"/>
    </location>
</feature>
<dbReference type="GO" id="GO:0005886">
    <property type="term" value="C:plasma membrane"/>
    <property type="evidence" value="ECO:0007669"/>
    <property type="project" value="UniProtKB-SubCell"/>
</dbReference>
<comment type="similarity">
    <text evidence="2 9">Belongs to the resistance-nodulation-cell division (RND) (TC 2.A.6) family.</text>
</comment>
<dbReference type="Gene3D" id="3.30.70.1430">
    <property type="entry name" value="Multidrug efflux transporter AcrB pore domain"/>
    <property type="match status" value="2"/>
</dbReference>
<protein>
    <recommendedName>
        <fullName evidence="9">Efflux pump membrane transporter</fullName>
    </recommendedName>
</protein>
<keyword evidence="3 9" id="KW-0813">Transport</keyword>
<evidence type="ECO:0000256" key="8">
    <source>
        <dbReference type="ARBA" id="ARBA00023136"/>
    </source>
</evidence>
<accession>A0A4T0V6D6</accession>
<dbReference type="Gene3D" id="3.30.2090.10">
    <property type="entry name" value="Multidrug efflux transporter AcrB TolC docking domain, DN and DC subdomains"/>
    <property type="match status" value="2"/>
</dbReference>
<organism evidence="11 12">
    <name type="scientific">Crenobacter intestini</name>
    <dbReference type="NCBI Taxonomy" id="2563443"/>
    <lineage>
        <taxon>Bacteria</taxon>
        <taxon>Pseudomonadati</taxon>
        <taxon>Pseudomonadota</taxon>
        <taxon>Betaproteobacteria</taxon>
        <taxon>Neisseriales</taxon>
        <taxon>Neisseriaceae</taxon>
        <taxon>Crenobacter</taxon>
    </lineage>
</organism>
<evidence type="ECO:0000256" key="9">
    <source>
        <dbReference type="RuleBase" id="RU364070"/>
    </source>
</evidence>
<dbReference type="InterPro" id="IPR004764">
    <property type="entry name" value="MdtF-like"/>
</dbReference>
<dbReference type="Pfam" id="PF00873">
    <property type="entry name" value="ACR_tran"/>
    <property type="match status" value="1"/>
</dbReference>
<evidence type="ECO:0000256" key="10">
    <source>
        <dbReference type="SAM" id="MobiDB-lite"/>
    </source>
</evidence>
<reference evidence="11 12" key="1">
    <citation type="submission" date="2019-04" db="EMBL/GenBank/DDBJ databases">
        <title>Crenobacter sp. nov.</title>
        <authorList>
            <person name="Shi S."/>
        </authorList>
    </citation>
    <scope>NUCLEOTIDE SEQUENCE [LARGE SCALE GENOMIC DNA]</scope>
    <source>
        <strain evidence="11 12">GY 70310</strain>
    </source>
</reference>
<evidence type="ECO:0000256" key="5">
    <source>
        <dbReference type="ARBA" id="ARBA00022519"/>
    </source>
</evidence>
<dbReference type="EMBL" id="STGJ01000001">
    <property type="protein sequence ID" value="TIC86997.1"/>
    <property type="molecule type" value="Genomic_DNA"/>
</dbReference>
<keyword evidence="5 9" id="KW-0997">Cell inner membrane</keyword>
<dbReference type="SUPFAM" id="SSF82693">
    <property type="entry name" value="Multidrug efflux transporter AcrB pore domain, PN1, PN2, PC1 and PC2 subdomains"/>
    <property type="match status" value="3"/>
</dbReference>
<evidence type="ECO:0000256" key="4">
    <source>
        <dbReference type="ARBA" id="ARBA00022475"/>
    </source>
</evidence>
<dbReference type="PRINTS" id="PR00702">
    <property type="entry name" value="ACRIFLAVINRP"/>
</dbReference>
<feature type="region of interest" description="Disordered" evidence="10">
    <location>
        <begin position="1035"/>
        <end position="1054"/>
    </location>
</feature>
<dbReference type="FunFam" id="3.30.70.1430:FF:000001">
    <property type="entry name" value="Efflux pump membrane transporter"/>
    <property type="match status" value="1"/>
</dbReference>
<feature type="transmembrane region" description="Helical" evidence="9">
    <location>
        <begin position="970"/>
        <end position="989"/>
    </location>
</feature>
<dbReference type="Proteomes" id="UP000308891">
    <property type="component" value="Unassembled WGS sequence"/>
</dbReference>
<keyword evidence="12" id="KW-1185">Reference proteome</keyword>
<dbReference type="AlphaFoldDB" id="A0A4T0V6D6"/>
<dbReference type="Gene3D" id="1.20.1640.10">
    <property type="entry name" value="Multidrug efflux transporter AcrB transmembrane domain"/>
    <property type="match status" value="2"/>
</dbReference>
<gene>
    <name evidence="11" type="ORF">E5K04_00860</name>
</gene>
<comment type="caution">
    <text evidence="11">The sequence shown here is derived from an EMBL/GenBank/DDBJ whole genome shotgun (WGS) entry which is preliminary data.</text>
</comment>
<dbReference type="Gene3D" id="3.30.70.1320">
    <property type="entry name" value="Multidrug efflux transporter AcrB pore domain like"/>
    <property type="match status" value="1"/>
</dbReference>
<dbReference type="InterPro" id="IPR001036">
    <property type="entry name" value="Acrflvin-R"/>
</dbReference>
<dbReference type="FunFam" id="1.20.1640.10:FF:000001">
    <property type="entry name" value="Efflux pump membrane transporter"/>
    <property type="match status" value="1"/>
</dbReference>
<proteinExistence type="inferred from homology"/>
<feature type="transmembrane region" description="Helical" evidence="9">
    <location>
        <begin position="924"/>
        <end position="949"/>
    </location>
</feature>
<dbReference type="RefSeq" id="WP_136551008.1">
    <property type="nucleotide sequence ID" value="NZ_STGJ01000001.1"/>
</dbReference>
<dbReference type="Gene3D" id="3.30.70.1440">
    <property type="entry name" value="Multidrug efflux transporter AcrB pore domain"/>
    <property type="match status" value="1"/>
</dbReference>
<dbReference type="GO" id="GO:0015562">
    <property type="term" value="F:efflux transmembrane transporter activity"/>
    <property type="evidence" value="ECO:0007669"/>
    <property type="project" value="InterPro"/>
</dbReference>
<feature type="transmembrane region" description="Helical" evidence="9">
    <location>
        <begin position="442"/>
        <end position="462"/>
    </location>
</feature>
<dbReference type="PANTHER" id="PTHR32063:SF13">
    <property type="entry name" value="MULTIDRUG EFFLUX PUMP SUBUNIT ACRB-RELATED"/>
    <property type="match status" value="1"/>
</dbReference>
<dbReference type="OrthoDB" id="9176627at2"/>
<dbReference type="GO" id="GO:0042910">
    <property type="term" value="F:xenobiotic transmembrane transporter activity"/>
    <property type="evidence" value="ECO:0007669"/>
    <property type="project" value="TreeGrafter"/>
</dbReference>
<evidence type="ECO:0000256" key="7">
    <source>
        <dbReference type="ARBA" id="ARBA00022989"/>
    </source>
</evidence>
<evidence type="ECO:0000256" key="6">
    <source>
        <dbReference type="ARBA" id="ARBA00022692"/>
    </source>
</evidence>
<feature type="transmembrane region" description="Helical" evidence="9">
    <location>
        <begin position="343"/>
        <end position="362"/>
    </location>
</feature>
<evidence type="ECO:0000256" key="3">
    <source>
        <dbReference type="ARBA" id="ARBA00022448"/>
    </source>
</evidence>
<dbReference type="PANTHER" id="PTHR32063">
    <property type="match status" value="1"/>
</dbReference>
<dbReference type="SUPFAM" id="SSF82866">
    <property type="entry name" value="Multidrug efflux transporter AcrB transmembrane domain"/>
    <property type="match status" value="2"/>
</dbReference>
<name>A0A4T0V6D6_9NEIS</name>